<feature type="domain" description="NADH-ubiquinone oxidoreductase 51kDa subunit iron-sulphur binding" evidence="4">
    <location>
        <begin position="68"/>
        <end position="113"/>
    </location>
</feature>
<dbReference type="GO" id="GO:0008137">
    <property type="term" value="F:NADH dehydrogenase (ubiquinone) activity"/>
    <property type="evidence" value="ECO:0007669"/>
    <property type="project" value="InterPro"/>
</dbReference>
<dbReference type="AlphaFoldDB" id="T1A2X2"/>
<dbReference type="PROSITE" id="PS00645">
    <property type="entry name" value="COMPLEX1_51K_2"/>
    <property type="match status" value="1"/>
</dbReference>
<proteinExistence type="predicted"/>
<dbReference type="SMART" id="SM00928">
    <property type="entry name" value="NADH_4Fe-4S"/>
    <property type="match status" value="1"/>
</dbReference>
<reference evidence="5" key="1">
    <citation type="submission" date="2013-08" db="EMBL/GenBank/DDBJ databases">
        <authorList>
            <person name="Mendez C."/>
            <person name="Richter M."/>
            <person name="Ferrer M."/>
            <person name="Sanchez J."/>
        </authorList>
    </citation>
    <scope>NUCLEOTIDE SEQUENCE</scope>
</reference>
<keyword evidence="2" id="KW-0408">Iron</keyword>
<dbReference type="Gene3D" id="3.10.20.600">
    <property type="match status" value="1"/>
</dbReference>
<accession>T1A2X2</accession>
<dbReference type="InterPro" id="IPR001949">
    <property type="entry name" value="NADH-UbQ_OxRdtase_51kDa_CS"/>
</dbReference>
<protein>
    <submittedName>
        <fullName evidence="5">Respiratory-chain NADH dehydrogenase domain 51 kDa subunit</fullName>
    </submittedName>
</protein>
<evidence type="ECO:0000256" key="3">
    <source>
        <dbReference type="ARBA" id="ARBA00023014"/>
    </source>
</evidence>
<dbReference type="PANTHER" id="PTHR43578:SF3">
    <property type="entry name" value="NADH-QUINONE OXIDOREDUCTASE SUBUNIT F"/>
    <property type="match status" value="1"/>
</dbReference>
<dbReference type="EMBL" id="AUZZ01008929">
    <property type="protein sequence ID" value="EQD35429.1"/>
    <property type="molecule type" value="Genomic_DNA"/>
</dbReference>
<dbReference type="SUPFAM" id="SSF140490">
    <property type="entry name" value="Nqo1C-terminal domain-like"/>
    <property type="match status" value="1"/>
</dbReference>
<comment type="caution">
    <text evidence="5">The sequence shown here is derived from an EMBL/GenBank/DDBJ whole genome shotgun (WGS) entry which is preliminary data.</text>
</comment>
<dbReference type="GO" id="GO:0046872">
    <property type="term" value="F:metal ion binding"/>
    <property type="evidence" value="ECO:0007669"/>
    <property type="project" value="UniProtKB-KW"/>
</dbReference>
<dbReference type="Pfam" id="PF10589">
    <property type="entry name" value="NADH_4Fe-4S"/>
    <property type="match status" value="1"/>
</dbReference>
<sequence>RPGVYEVPFGITVNDFLDLAGAPDAAFVQMGGPSGQCIAPKDFGRQIAYEDLSTGGSVMIFGPGRDVLDVATQFAAFFVEESCGWCTPCRVGTTLLKKSMEKLLDGRATLADIAAMESLAGTVTRMSRCGLGQTAANPILSTMRNFPQAYEERLNPAPFVPAVTLREALAVAVEVQGREPVAKGDRAE</sequence>
<dbReference type="Gene3D" id="1.20.1440.230">
    <property type="entry name" value="NADH-ubiquinone oxidoreductase 51kDa subunit, iron-sulphur binding domain"/>
    <property type="match status" value="1"/>
</dbReference>
<evidence type="ECO:0000259" key="4">
    <source>
        <dbReference type="SMART" id="SM00928"/>
    </source>
</evidence>
<dbReference type="InterPro" id="IPR037207">
    <property type="entry name" value="Nuop51_4Fe4S-bd_sf"/>
</dbReference>
<organism evidence="5">
    <name type="scientific">mine drainage metagenome</name>
    <dbReference type="NCBI Taxonomy" id="410659"/>
    <lineage>
        <taxon>unclassified sequences</taxon>
        <taxon>metagenomes</taxon>
        <taxon>ecological metagenomes</taxon>
    </lineage>
</organism>
<dbReference type="FunFam" id="1.20.1440.230:FF:000001">
    <property type="entry name" value="Mitochondrial NADH dehydrogenase flavoprotein 1"/>
    <property type="match status" value="1"/>
</dbReference>
<feature type="non-terminal residue" evidence="5">
    <location>
        <position position="1"/>
    </location>
</feature>
<keyword evidence="3" id="KW-0411">Iron-sulfur</keyword>
<name>T1A2X2_9ZZZZ</name>
<dbReference type="GO" id="GO:0010181">
    <property type="term" value="F:FMN binding"/>
    <property type="evidence" value="ECO:0007669"/>
    <property type="project" value="InterPro"/>
</dbReference>
<evidence type="ECO:0000256" key="1">
    <source>
        <dbReference type="ARBA" id="ARBA00022723"/>
    </source>
</evidence>
<dbReference type="SUPFAM" id="SSF142984">
    <property type="entry name" value="Nqo1 middle domain-like"/>
    <property type="match status" value="1"/>
</dbReference>
<evidence type="ECO:0000256" key="2">
    <source>
        <dbReference type="ARBA" id="ARBA00023004"/>
    </source>
</evidence>
<evidence type="ECO:0000313" key="5">
    <source>
        <dbReference type="EMBL" id="EQD35429.1"/>
    </source>
</evidence>
<reference evidence="5" key="2">
    <citation type="journal article" date="2014" name="ISME J.">
        <title>Microbial stratification in low pH oxic and suboxic macroscopic growths along an acid mine drainage.</title>
        <authorList>
            <person name="Mendez-Garcia C."/>
            <person name="Mesa V."/>
            <person name="Sprenger R.R."/>
            <person name="Richter M."/>
            <person name="Diez M.S."/>
            <person name="Solano J."/>
            <person name="Bargiela R."/>
            <person name="Golyshina O.V."/>
            <person name="Manteca A."/>
            <person name="Ramos J.L."/>
            <person name="Gallego J.R."/>
            <person name="Llorente I."/>
            <person name="Martins Dos Santos V.A."/>
            <person name="Jensen O.N."/>
            <person name="Pelaez A.I."/>
            <person name="Sanchez J."/>
            <person name="Ferrer M."/>
        </authorList>
    </citation>
    <scope>NUCLEOTIDE SEQUENCE</scope>
</reference>
<dbReference type="GO" id="GO:0051539">
    <property type="term" value="F:4 iron, 4 sulfur cluster binding"/>
    <property type="evidence" value="ECO:0007669"/>
    <property type="project" value="InterPro"/>
</dbReference>
<gene>
    <name evidence="5" type="ORF">B2A_12381</name>
</gene>
<keyword evidence="1" id="KW-0479">Metal-binding</keyword>
<dbReference type="PANTHER" id="PTHR43578">
    <property type="entry name" value="NADH-QUINONE OXIDOREDUCTASE SUBUNIT F"/>
    <property type="match status" value="1"/>
</dbReference>
<dbReference type="InterPro" id="IPR019575">
    <property type="entry name" value="Nuop51_4Fe4S-bd"/>
</dbReference>